<dbReference type="PANTHER" id="PTHR34979">
    <property type="entry name" value="INNER MEMBRANE PROTEIN YGAZ"/>
    <property type="match status" value="1"/>
</dbReference>
<evidence type="ECO:0000256" key="5">
    <source>
        <dbReference type="ARBA" id="ARBA00022692"/>
    </source>
</evidence>
<dbReference type="RefSeq" id="WP_275030672.1">
    <property type="nucleotide sequence ID" value="NZ_CP118615.1"/>
</dbReference>
<dbReference type="EMBL" id="CP118615">
    <property type="protein sequence ID" value="WDZ84107.1"/>
    <property type="molecule type" value="Genomic_DNA"/>
</dbReference>
<keyword evidence="5 9" id="KW-0812">Transmembrane</keyword>
<accession>A0ABY7ZMH6</accession>
<evidence type="ECO:0000313" key="10">
    <source>
        <dbReference type="EMBL" id="WDZ84107.1"/>
    </source>
</evidence>
<comment type="similarity">
    <text evidence="2">Belongs to the AzlC family.</text>
</comment>
<organism evidence="10 11">
    <name type="scientific">Micromonospora cathayae</name>
    <dbReference type="NCBI Taxonomy" id="3028804"/>
    <lineage>
        <taxon>Bacteria</taxon>
        <taxon>Bacillati</taxon>
        <taxon>Actinomycetota</taxon>
        <taxon>Actinomycetes</taxon>
        <taxon>Micromonosporales</taxon>
        <taxon>Micromonosporaceae</taxon>
        <taxon>Micromonospora</taxon>
    </lineage>
</organism>
<feature type="compositionally biased region" description="Basic and acidic residues" evidence="8">
    <location>
        <begin position="268"/>
        <end position="280"/>
    </location>
</feature>
<feature type="transmembrane region" description="Helical" evidence="9">
    <location>
        <begin position="20"/>
        <end position="53"/>
    </location>
</feature>
<evidence type="ECO:0000256" key="6">
    <source>
        <dbReference type="ARBA" id="ARBA00022989"/>
    </source>
</evidence>
<keyword evidence="3" id="KW-0813">Transport</keyword>
<sequence length="280" mass="27239">MTDQDWRRTRRAVLSDAAGVGVAVGALGLSFGALAVLAGLSVLQTCALSLLMFSGASQFAVVGVLAAGGGALTAAATATLLGVRNALYGLNLSSLLRVRGPGRLGGAQLVIDESAAMALVRDEPRQARLAFWATGVAVFVCWNVATLAGALGARVLPDPEALGLDVAAPAAFLALLAPRLRNRRLWAVAVAAAATALVAVPLLPSGLPILVAGLVAVVAALLGGGRGTNRGATGGTDRSPAGGNDGAARSGAVAGDGAARGAAGGVGGDRDGVGADGGGR</sequence>
<evidence type="ECO:0000313" key="11">
    <source>
        <dbReference type="Proteomes" id="UP001219605"/>
    </source>
</evidence>
<dbReference type="Proteomes" id="UP001219605">
    <property type="component" value="Chromosome"/>
</dbReference>
<evidence type="ECO:0000256" key="3">
    <source>
        <dbReference type="ARBA" id="ARBA00022448"/>
    </source>
</evidence>
<feature type="region of interest" description="Disordered" evidence="8">
    <location>
        <begin position="229"/>
        <end position="280"/>
    </location>
</feature>
<dbReference type="InterPro" id="IPR006311">
    <property type="entry name" value="TAT_signal"/>
</dbReference>
<evidence type="ECO:0000256" key="7">
    <source>
        <dbReference type="ARBA" id="ARBA00023136"/>
    </source>
</evidence>
<evidence type="ECO:0000256" key="9">
    <source>
        <dbReference type="SAM" id="Phobius"/>
    </source>
</evidence>
<evidence type="ECO:0000256" key="2">
    <source>
        <dbReference type="ARBA" id="ARBA00010735"/>
    </source>
</evidence>
<evidence type="ECO:0000256" key="1">
    <source>
        <dbReference type="ARBA" id="ARBA00004651"/>
    </source>
</evidence>
<feature type="transmembrane region" description="Helical" evidence="9">
    <location>
        <begin position="161"/>
        <end position="178"/>
    </location>
</feature>
<protein>
    <submittedName>
        <fullName evidence="10">AzlC family ABC transporter permease</fullName>
    </submittedName>
</protein>
<evidence type="ECO:0000256" key="4">
    <source>
        <dbReference type="ARBA" id="ARBA00022475"/>
    </source>
</evidence>
<evidence type="ECO:0000256" key="8">
    <source>
        <dbReference type="SAM" id="MobiDB-lite"/>
    </source>
</evidence>
<name>A0ABY7ZMH6_9ACTN</name>
<keyword evidence="4" id="KW-1003">Cell membrane</keyword>
<gene>
    <name evidence="10" type="ORF">PVK37_27185</name>
</gene>
<dbReference type="InterPro" id="IPR011606">
    <property type="entry name" value="Brnchd-chn_aa_trnsp_permease"/>
</dbReference>
<keyword evidence="7 9" id="KW-0472">Membrane</keyword>
<keyword evidence="6 9" id="KW-1133">Transmembrane helix</keyword>
<feature type="compositionally biased region" description="Low complexity" evidence="8">
    <location>
        <begin position="246"/>
        <end position="261"/>
    </location>
</feature>
<proteinExistence type="inferred from homology"/>
<feature type="transmembrane region" description="Helical" evidence="9">
    <location>
        <begin position="129"/>
        <end position="155"/>
    </location>
</feature>
<dbReference type="PROSITE" id="PS51318">
    <property type="entry name" value="TAT"/>
    <property type="match status" value="1"/>
</dbReference>
<feature type="transmembrane region" description="Helical" evidence="9">
    <location>
        <begin position="209"/>
        <end position="228"/>
    </location>
</feature>
<feature type="transmembrane region" description="Helical" evidence="9">
    <location>
        <begin position="185"/>
        <end position="203"/>
    </location>
</feature>
<dbReference type="PANTHER" id="PTHR34979:SF1">
    <property type="entry name" value="INNER MEMBRANE PROTEIN YGAZ"/>
    <property type="match status" value="1"/>
</dbReference>
<reference evidence="10 11" key="1">
    <citation type="submission" date="2023-02" db="EMBL/GenBank/DDBJ databases">
        <authorList>
            <person name="Mo P."/>
        </authorList>
    </citation>
    <scope>NUCLEOTIDE SEQUENCE [LARGE SCALE GENOMIC DNA]</scope>
    <source>
        <strain evidence="10 11">HUAS 3</strain>
    </source>
</reference>
<comment type="subcellular location">
    <subcellularLocation>
        <location evidence="1">Cell membrane</location>
        <topology evidence="1">Multi-pass membrane protein</topology>
    </subcellularLocation>
</comment>
<feature type="transmembrane region" description="Helical" evidence="9">
    <location>
        <begin position="59"/>
        <end position="83"/>
    </location>
</feature>
<dbReference type="Pfam" id="PF03591">
    <property type="entry name" value="AzlC"/>
    <property type="match status" value="1"/>
</dbReference>
<keyword evidence="11" id="KW-1185">Reference proteome</keyword>